<evidence type="ECO:0000259" key="1">
    <source>
        <dbReference type="Pfam" id="PF11978"/>
    </source>
</evidence>
<evidence type="ECO:0000259" key="2">
    <source>
        <dbReference type="Pfam" id="PF17795"/>
    </source>
</evidence>
<proteinExistence type="predicted"/>
<dbReference type="InterPro" id="IPR039059">
    <property type="entry name" value="MVP"/>
</dbReference>
<gene>
    <name evidence="3" type="ORF">SMN809_LOCUS20556</name>
</gene>
<feature type="non-terminal residue" evidence="3">
    <location>
        <position position="108"/>
    </location>
</feature>
<name>A0A8S2RLI7_9BILA</name>
<reference evidence="3" key="1">
    <citation type="submission" date="2021-02" db="EMBL/GenBank/DDBJ databases">
        <authorList>
            <person name="Nowell W R."/>
        </authorList>
    </citation>
    <scope>NUCLEOTIDE SEQUENCE</scope>
</reference>
<evidence type="ECO:0000313" key="4">
    <source>
        <dbReference type="Proteomes" id="UP000676336"/>
    </source>
</evidence>
<feature type="non-terminal residue" evidence="3">
    <location>
        <position position="1"/>
    </location>
</feature>
<feature type="domain" description="Major vault protein shoulder" evidence="1">
    <location>
        <begin position="79"/>
        <end position="108"/>
    </location>
</feature>
<evidence type="ECO:0000313" key="3">
    <source>
        <dbReference type="EMBL" id="CAF4169885.1"/>
    </source>
</evidence>
<dbReference type="Pfam" id="PF11978">
    <property type="entry name" value="MVP_shoulder"/>
    <property type="match status" value="1"/>
</dbReference>
<dbReference type="PANTHER" id="PTHR14165">
    <property type="entry name" value="MAJOR VAULT PROTEIN"/>
    <property type="match status" value="1"/>
</dbReference>
<accession>A0A8S2RLI7</accession>
<organism evidence="3 4">
    <name type="scientific">Rotaria magnacalcarata</name>
    <dbReference type="NCBI Taxonomy" id="392030"/>
    <lineage>
        <taxon>Eukaryota</taxon>
        <taxon>Metazoa</taxon>
        <taxon>Spiralia</taxon>
        <taxon>Gnathifera</taxon>
        <taxon>Rotifera</taxon>
        <taxon>Eurotatoria</taxon>
        <taxon>Bdelloidea</taxon>
        <taxon>Philodinida</taxon>
        <taxon>Philodinidae</taxon>
        <taxon>Rotaria</taxon>
    </lineage>
</organism>
<comment type="caution">
    <text evidence="3">The sequence shown here is derived from an EMBL/GenBank/DDBJ whole genome shotgun (WGS) entry which is preliminary data.</text>
</comment>
<dbReference type="Proteomes" id="UP000676336">
    <property type="component" value="Unassembled WGS sequence"/>
</dbReference>
<sequence>DKSAQKTAIPPRDKSKVVAYRVPHNACVQIYDFKSKKARIVFGPELVMLGPDEQFTILNLSGEKPKVPNKIRAICLLMGPEFSSDIVTIESSDHARLSLRLSYNWHFE</sequence>
<dbReference type="FunFam" id="2.30.30.570:FF:000001">
    <property type="entry name" value="major vault protein-like"/>
    <property type="match status" value="1"/>
</dbReference>
<dbReference type="EMBL" id="CAJOBI010013186">
    <property type="protein sequence ID" value="CAF4169885.1"/>
    <property type="molecule type" value="Genomic_DNA"/>
</dbReference>
<dbReference type="GO" id="GO:0005634">
    <property type="term" value="C:nucleus"/>
    <property type="evidence" value="ECO:0007669"/>
    <property type="project" value="TreeGrafter"/>
</dbReference>
<dbReference type="Pfam" id="PF17795">
    <property type="entry name" value="Vault_3"/>
    <property type="match status" value="1"/>
</dbReference>
<dbReference type="Gene3D" id="2.30.30.570">
    <property type="match status" value="1"/>
</dbReference>
<dbReference type="InterPro" id="IPR036013">
    <property type="entry name" value="Band_7/SPFH_dom_sf"/>
</dbReference>
<dbReference type="AlphaFoldDB" id="A0A8S2RLI7"/>
<dbReference type="InterPro" id="IPR040989">
    <property type="entry name" value="Vault_3"/>
</dbReference>
<dbReference type="InterPro" id="IPR021870">
    <property type="entry name" value="MVP_shoulder"/>
</dbReference>
<dbReference type="GO" id="GO:0005737">
    <property type="term" value="C:cytoplasm"/>
    <property type="evidence" value="ECO:0007669"/>
    <property type="project" value="TreeGrafter"/>
</dbReference>
<feature type="domain" description="Major vault protein repeat" evidence="2">
    <location>
        <begin position="17"/>
        <end position="77"/>
    </location>
</feature>
<protein>
    <submittedName>
        <fullName evidence="3">Uncharacterized protein</fullName>
    </submittedName>
</protein>
<dbReference type="PANTHER" id="PTHR14165:SF3">
    <property type="entry name" value="MAJOR VAULT PROTEIN"/>
    <property type="match status" value="1"/>
</dbReference>
<dbReference type="Gene3D" id="3.30.479.30">
    <property type="entry name" value="Band 7 domain"/>
    <property type="match status" value="1"/>
</dbReference>